<evidence type="ECO:0000313" key="1">
    <source>
        <dbReference type="EMBL" id="KAF7725207.1"/>
    </source>
</evidence>
<dbReference type="SUPFAM" id="SSF74784">
    <property type="entry name" value="Translin"/>
    <property type="match status" value="1"/>
</dbReference>
<dbReference type="Proteomes" id="UP000605846">
    <property type="component" value="Unassembled WGS sequence"/>
</dbReference>
<name>A0A8H7BV68_9FUNG</name>
<dbReference type="GO" id="GO:0043565">
    <property type="term" value="F:sequence-specific DNA binding"/>
    <property type="evidence" value="ECO:0007669"/>
    <property type="project" value="InterPro"/>
</dbReference>
<dbReference type="OrthoDB" id="31005at2759"/>
<dbReference type="EMBL" id="JABAYA010000102">
    <property type="protein sequence ID" value="KAF7725207.1"/>
    <property type="molecule type" value="Genomic_DNA"/>
</dbReference>
<dbReference type="InterPro" id="IPR016069">
    <property type="entry name" value="Translin_C"/>
</dbReference>
<reference evidence="1" key="1">
    <citation type="submission" date="2020-01" db="EMBL/GenBank/DDBJ databases">
        <title>Genome Sequencing of Three Apophysomyces-Like Fungal Strains Confirms a Novel Fungal Genus in the Mucoromycota with divergent Burkholderia-like Endosymbiotic Bacteria.</title>
        <authorList>
            <person name="Stajich J.E."/>
            <person name="Macias A.M."/>
            <person name="Carter-House D."/>
            <person name="Lovett B."/>
            <person name="Kasson L.R."/>
            <person name="Berry K."/>
            <person name="Grigoriev I."/>
            <person name="Chang Y."/>
            <person name="Spatafora J."/>
            <person name="Kasson M.T."/>
        </authorList>
    </citation>
    <scope>NUCLEOTIDE SEQUENCE</scope>
    <source>
        <strain evidence="1">NRRL A-21654</strain>
    </source>
</reference>
<protein>
    <submittedName>
        <fullName evidence="1">Uncharacterized protein</fullName>
    </submittedName>
</protein>
<organism evidence="1 2">
    <name type="scientific">Apophysomyces ossiformis</name>
    <dbReference type="NCBI Taxonomy" id="679940"/>
    <lineage>
        <taxon>Eukaryota</taxon>
        <taxon>Fungi</taxon>
        <taxon>Fungi incertae sedis</taxon>
        <taxon>Mucoromycota</taxon>
        <taxon>Mucoromycotina</taxon>
        <taxon>Mucoromycetes</taxon>
        <taxon>Mucorales</taxon>
        <taxon>Mucorineae</taxon>
        <taxon>Mucoraceae</taxon>
        <taxon>Apophysomyces</taxon>
    </lineage>
</organism>
<dbReference type="AlphaFoldDB" id="A0A8H7BV68"/>
<comment type="caution">
    <text evidence="1">The sequence shown here is derived from an EMBL/GenBank/DDBJ whole genome shotgun (WGS) entry which is preliminary data.</text>
</comment>
<dbReference type="Gene3D" id="1.20.58.200">
    <property type="entry name" value="Translin, domain 2"/>
    <property type="match status" value="1"/>
</dbReference>
<sequence>MEAKIEMAEFIDLELLAGTSLPILQKKMGALRSSLLKVERACYAFQIRGSEYPKEMYHTIIRECQSRYEEGEQQE</sequence>
<proteinExistence type="predicted"/>
<gene>
    <name evidence="1" type="ORF">EC973_000373</name>
</gene>
<evidence type="ECO:0000313" key="2">
    <source>
        <dbReference type="Proteomes" id="UP000605846"/>
    </source>
</evidence>
<keyword evidence="2" id="KW-1185">Reference proteome</keyword>
<accession>A0A8H7BV68</accession>
<dbReference type="InterPro" id="IPR036081">
    <property type="entry name" value="Translin_sf"/>
</dbReference>